<dbReference type="OrthoDB" id="9810309at2"/>
<evidence type="ECO:0000256" key="3">
    <source>
        <dbReference type="ARBA" id="ARBA00012454"/>
    </source>
</evidence>
<keyword evidence="11" id="KW-1185">Reference proteome</keyword>
<dbReference type="HOGENOM" id="CLU_088595_0_0_6"/>
<dbReference type="GO" id="GO:0005524">
    <property type="term" value="F:ATP binding"/>
    <property type="evidence" value="ECO:0007669"/>
    <property type="project" value="UniProtKB-UniRule"/>
</dbReference>
<dbReference type="PANTHER" id="PTHR46638">
    <property type="entry name" value="CORRINOID ADENOSYLTRANSFERASE"/>
    <property type="match status" value="1"/>
</dbReference>
<keyword evidence="8" id="KW-0169">Cobalamin biosynthesis</keyword>
<dbReference type="PIRSF" id="PIRSF015617">
    <property type="entry name" value="Adensltrnsf_CobA"/>
    <property type="match status" value="1"/>
</dbReference>
<reference evidence="11" key="1">
    <citation type="submission" date="2006-12" db="EMBL/GenBank/DDBJ databases">
        <title>Complete sequence of Halorhodospira halophila SL1.</title>
        <authorList>
            <consortium name="US DOE Joint Genome Institute"/>
            <person name="Copeland A."/>
            <person name="Lucas S."/>
            <person name="Lapidus A."/>
            <person name="Barry K."/>
            <person name="Detter J.C."/>
            <person name="Glavina del Rio T."/>
            <person name="Hammon N."/>
            <person name="Israni S."/>
            <person name="Dalin E."/>
            <person name="Tice H."/>
            <person name="Pitluck S."/>
            <person name="Saunders E."/>
            <person name="Brettin T."/>
            <person name="Bruce D."/>
            <person name="Han C."/>
            <person name="Tapia R."/>
            <person name="Schmutz J."/>
            <person name="Larimer F."/>
            <person name="Land M."/>
            <person name="Hauser L."/>
            <person name="Kyrpides N."/>
            <person name="Mikhailova N."/>
            <person name="Hoff W."/>
            <person name="Richardson P."/>
        </authorList>
    </citation>
    <scope>NUCLEOTIDE SEQUENCE [LARGE SCALE GENOMIC DNA]</scope>
    <source>
        <strain evidence="11">DSM 244 / SL1</strain>
    </source>
</reference>
<comment type="similarity">
    <text evidence="2 8">Belongs to the Cob(I)alamin adenosyltransferase family.</text>
</comment>
<keyword evidence="8 10" id="KW-0808">Transferase</keyword>
<evidence type="ECO:0000256" key="7">
    <source>
        <dbReference type="ARBA" id="ARBA00048692"/>
    </source>
</evidence>
<dbReference type="InterPro" id="IPR027417">
    <property type="entry name" value="P-loop_NTPase"/>
</dbReference>
<comment type="subcellular location">
    <subcellularLocation>
        <location evidence="8">Cytoplasm</location>
    </subcellularLocation>
</comment>
<comment type="function">
    <text evidence="5 8">Required for both de novo synthesis of the corrin ring for the assimilation of exogenous corrinoids. Participates in the adenosylation of a variety of incomplete and complete corrinoids.</text>
</comment>
<dbReference type="GO" id="GO:0009236">
    <property type="term" value="P:cobalamin biosynthetic process"/>
    <property type="evidence" value="ECO:0007669"/>
    <property type="project" value="UniProtKB-UniRule"/>
</dbReference>
<protein>
    <recommendedName>
        <fullName evidence="3 8">Corrinoid adenosyltransferase</fullName>
        <ecNumber evidence="3 8">2.5.1.17</ecNumber>
    </recommendedName>
    <alternativeName>
        <fullName evidence="8">Cob(II)alamin adenosyltransferase</fullName>
    </alternativeName>
    <alternativeName>
        <fullName evidence="8">Cob(II)yrinic acid a,c-diamide adenosyltransferase</fullName>
    </alternativeName>
</protein>
<name>A1WYB0_HALHL</name>
<organism evidence="10 11">
    <name type="scientific">Halorhodospira halophila (strain DSM 244 / SL1)</name>
    <name type="common">Ectothiorhodospira halophila (strain DSM 244 / SL1)</name>
    <dbReference type="NCBI Taxonomy" id="349124"/>
    <lineage>
        <taxon>Bacteria</taxon>
        <taxon>Pseudomonadati</taxon>
        <taxon>Pseudomonadota</taxon>
        <taxon>Gammaproteobacteria</taxon>
        <taxon>Chromatiales</taxon>
        <taxon>Ectothiorhodospiraceae</taxon>
        <taxon>Halorhodospira</taxon>
    </lineage>
</organism>
<dbReference type="KEGG" id="hha:Hhal_1908"/>
<dbReference type="GO" id="GO:0008817">
    <property type="term" value="F:corrinoid adenosyltransferase activity"/>
    <property type="evidence" value="ECO:0007669"/>
    <property type="project" value="UniProtKB-UniRule"/>
</dbReference>
<dbReference type="NCBIfam" id="NF004637">
    <property type="entry name" value="PRK05986.1"/>
    <property type="match status" value="1"/>
</dbReference>
<evidence type="ECO:0000256" key="6">
    <source>
        <dbReference type="ARBA" id="ARBA00048555"/>
    </source>
</evidence>
<dbReference type="NCBIfam" id="TIGR00708">
    <property type="entry name" value="cobA"/>
    <property type="match status" value="1"/>
</dbReference>
<comment type="catalytic activity">
    <reaction evidence="6 8">
        <text>2 cob(II)yrinate a,c diamide + reduced [electron-transfer flavoprotein] + 2 ATP = 2 adenosylcob(III)yrinate a,c-diamide + 2 triphosphate + oxidized [electron-transfer flavoprotein] + 3 H(+)</text>
        <dbReference type="Rhea" id="RHEA:11528"/>
        <dbReference type="Rhea" id="RHEA-COMP:10685"/>
        <dbReference type="Rhea" id="RHEA-COMP:10686"/>
        <dbReference type="ChEBI" id="CHEBI:15378"/>
        <dbReference type="ChEBI" id="CHEBI:18036"/>
        <dbReference type="ChEBI" id="CHEBI:30616"/>
        <dbReference type="ChEBI" id="CHEBI:57692"/>
        <dbReference type="ChEBI" id="CHEBI:58307"/>
        <dbReference type="ChEBI" id="CHEBI:58503"/>
        <dbReference type="ChEBI" id="CHEBI:58537"/>
        <dbReference type="EC" id="2.5.1.17"/>
    </reaction>
</comment>
<dbReference type="RefSeq" id="WP_011814694.1">
    <property type="nucleotide sequence ID" value="NC_008789.1"/>
</dbReference>
<comment type="pathway">
    <text evidence="1 8">Cofactor biosynthesis; adenosylcobalamin biosynthesis; adenosylcobalamin from cob(II)yrinate a,c-diamide: step 2/7.</text>
</comment>
<sequence>MREDAKDPQRHAARMERKRAVMEERRSRAQQDRGVLLVLTGSGKGKSSSALGMVARTLGHGRTAGVMQFIKGRQATGEEAFFRDQPGVDWQVMGEGFTWETADRERDVAAAQAAWRAARGWLCEQGPSLVVLDELCTVLRYEYLELGEVLDDLSRRPYGQHVVVTGRYAPQPLIDAADTVSEIASARHAFEAGVRAQPGIEW</sequence>
<evidence type="ECO:0000256" key="4">
    <source>
        <dbReference type="ARBA" id="ARBA00023244"/>
    </source>
</evidence>
<keyword evidence="8" id="KW-0067">ATP-binding</keyword>
<reference evidence="10 11" key="2">
    <citation type="journal article" date="2013" name="Stand. Genomic Sci.">
        <title>Complete genome sequence of Halorhodospira halophila SL1.</title>
        <authorList>
            <person name="Challacombe J.F."/>
            <person name="Majid S."/>
            <person name="Deole R."/>
            <person name="Brettin T.S."/>
            <person name="Bruce D."/>
            <person name="Delano S.F."/>
            <person name="Detter J.C."/>
            <person name="Gleasner C.D."/>
            <person name="Han C.S."/>
            <person name="Misra M."/>
            <person name="Reitenga K.G."/>
            <person name="Mikhailova N."/>
            <person name="Woyke T."/>
            <person name="Pitluck S."/>
            <person name="Nolan M."/>
            <person name="Land M.L."/>
            <person name="Saunders E."/>
            <person name="Tapia R."/>
            <person name="Lapidus A."/>
            <person name="Ivanova N."/>
            <person name="Hoff W.D."/>
        </authorList>
    </citation>
    <scope>NUCLEOTIDE SEQUENCE [LARGE SCALE GENOMIC DNA]</scope>
    <source>
        <strain evidence="11">DSM 244 / SL1</strain>
    </source>
</reference>
<gene>
    <name evidence="10" type="ordered locus">Hhal_1908</name>
</gene>
<dbReference type="InterPro" id="IPR003724">
    <property type="entry name" value="CblAdoTrfase_CobA"/>
</dbReference>
<dbReference type="Proteomes" id="UP000000647">
    <property type="component" value="Chromosome"/>
</dbReference>
<dbReference type="GO" id="GO:0006779">
    <property type="term" value="P:porphyrin-containing compound biosynthetic process"/>
    <property type="evidence" value="ECO:0007669"/>
    <property type="project" value="UniProtKB-UniRule"/>
</dbReference>
<dbReference type="GO" id="GO:0005737">
    <property type="term" value="C:cytoplasm"/>
    <property type="evidence" value="ECO:0007669"/>
    <property type="project" value="UniProtKB-SubCell"/>
</dbReference>
<evidence type="ECO:0000256" key="5">
    <source>
        <dbReference type="ARBA" id="ARBA00024929"/>
    </source>
</evidence>
<dbReference type="PANTHER" id="PTHR46638:SF1">
    <property type="entry name" value="CORRINOID ADENOSYLTRANSFERASE"/>
    <property type="match status" value="1"/>
</dbReference>
<dbReference type="EC" id="2.5.1.17" evidence="3 8"/>
<dbReference type="Gene3D" id="3.40.50.300">
    <property type="entry name" value="P-loop containing nucleotide triphosphate hydrolases"/>
    <property type="match status" value="1"/>
</dbReference>
<evidence type="ECO:0000256" key="8">
    <source>
        <dbReference type="PIRNR" id="PIRNR015617"/>
    </source>
</evidence>
<evidence type="ECO:0000313" key="10">
    <source>
        <dbReference type="EMBL" id="ABM62672.1"/>
    </source>
</evidence>
<evidence type="ECO:0000256" key="9">
    <source>
        <dbReference type="SAM" id="MobiDB-lite"/>
    </source>
</evidence>
<dbReference type="SUPFAM" id="SSF52540">
    <property type="entry name" value="P-loop containing nucleoside triphosphate hydrolases"/>
    <property type="match status" value="1"/>
</dbReference>
<dbReference type="AlphaFoldDB" id="A1WYB0"/>
<dbReference type="UniPathway" id="UPA00148">
    <property type="reaction ID" value="UER00233"/>
</dbReference>
<comment type="catalytic activity">
    <reaction evidence="7 8">
        <text>2 cob(II)alamin + reduced [electron-transfer flavoprotein] + 2 ATP = 2 adenosylcob(III)alamin + 2 triphosphate + oxidized [electron-transfer flavoprotein] + 3 H(+)</text>
        <dbReference type="Rhea" id="RHEA:28671"/>
        <dbReference type="Rhea" id="RHEA-COMP:10685"/>
        <dbReference type="Rhea" id="RHEA-COMP:10686"/>
        <dbReference type="ChEBI" id="CHEBI:15378"/>
        <dbReference type="ChEBI" id="CHEBI:16304"/>
        <dbReference type="ChEBI" id="CHEBI:18036"/>
        <dbReference type="ChEBI" id="CHEBI:18408"/>
        <dbReference type="ChEBI" id="CHEBI:30616"/>
        <dbReference type="ChEBI" id="CHEBI:57692"/>
        <dbReference type="ChEBI" id="CHEBI:58307"/>
        <dbReference type="EC" id="2.5.1.17"/>
    </reaction>
</comment>
<proteinExistence type="inferred from homology"/>
<keyword evidence="4 8" id="KW-0627">Porphyrin biosynthesis</keyword>
<dbReference type="EMBL" id="CP000544">
    <property type="protein sequence ID" value="ABM62672.1"/>
    <property type="molecule type" value="Genomic_DNA"/>
</dbReference>
<accession>A1WYB0</accession>
<evidence type="ECO:0000256" key="2">
    <source>
        <dbReference type="ARBA" id="ARBA00007487"/>
    </source>
</evidence>
<dbReference type="Pfam" id="PF02572">
    <property type="entry name" value="CobA_CobO_BtuR"/>
    <property type="match status" value="1"/>
</dbReference>
<feature type="region of interest" description="Disordered" evidence="9">
    <location>
        <begin position="1"/>
        <end position="26"/>
    </location>
</feature>
<dbReference type="STRING" id="349124.Hhal_1908"/>
<keyword evidence="8" id="KW-0963">Cytoplasm</keyword>
<keyword evidence="8" id="KW-0547">Nucleotide-binding</keyword>
<dbReference type="eggNOG" id="COG2109">
    <property type="taxonomic scope" value="Bacteria"/>
</dbReference>
<evidence type="ECO:0000256" key="1">
    <source>
        <dbReference type="ARBA" id="ARBA00005121"/>
    </source>
</evidence>
<evidence type="ECO:0000313" key="11">
    <source>
        <dbReference type="Proteomes" id="UP000000647"/>
    </source>
</evidence>